<evidence type="ECO:0000256" key="2">
    <source>
        <dbReference type="SAM" id="SignalP"/>
    </source>
</evidence>
<feature type="compositionally biased region" description="Basic and acidic residues" evidence="1">
    <location>
        <begin position="26"/>
        <end position="37"/>
    </location>
</feature>
<evidence type="ECO:0000313" key="4">
    <source>
        <dbReference type="Proteomes" id="UP001151760"/>
    </source>
</evidence>
<reference evidence="3" key="2">
    <citation type="submission" date="2022-01" db="EMBL/GenBank/DDBJ databases">
        <authorList>
            <person name="Yamashiro T."/>
            <person name="Shiraishi A."/>
            <person name="Satake H."/>
            <person name="Nakayama K."/>
        </authorList>
    </citation>
    <scope>NUCLEOTIDE SEQUENCE</scope>
</reference>
<comment type="caution">
    <text evidence="3">The sequence shown here is derived from an EMBL/GenBank/DDBJ whole genome shotgun (WGS) entry which is preliminary data.</text>
</comment>
<evidence type="ECO:0000256" key="1">
    <source>
        <dbReference type="SAM" id="MobiDB-lite"/>
    </source>
</evidence>
<keyword evidence="4" id="KW-1185">Reference proteome</keyword>
<sequence length="623" mass="71405">MMIQQILLLKILLIKMLLFSDIERKSDETEALERKSDETEEINVEEKEGSNVKSGDTEELDLETFQSTARQSTITPRTLNFEDEAGPSSPIRPTQNIEPEEQFKVDENKGTDSKDKGKGILVEEPKKKKLTLQQIRALETSNDEEVARKIQAEWDAEEERKRLEEIEISKPKTTFSCSIQESIKDSFKDFIPMGSEKEREMLKEREAKRLLRKRKATIPEEQPSKKLKLRTETVDEIRNYLRIVDFEKSAQDQESLEREFHDYKAPGSTTLNDRTDDANKEDQLSRNLEVNASRFQVRGDLLGNAKSNSEYEHFLPPGISSEVDELKDMVKLYLLDKKNQSLTALLLSKRLRKVVVYCGGGHSYPNLSSTSGNVYRDSYSRICLSSQPQTNFTKETTHPAIMLQLLKIQWCIEGDFQAYVKANDLCEEQSKSRESGLKGYFTTRSGVAYKVWTHIHTTSFLYVENVNRGHKGYECLLLITKHRDIPPPVVPVVHQESIFVPTDSFLAIEDDLTSPEVDPTYYDPDGDILLLEAILNSDPSPPPPNQGNYFPEKRKDLKICEANSSVNEPPEVELKDLPPHLEYAFLEEFSLLWNVLYDCANMGTTKLQWRSKSFESGCRIPKP</sequence>
<keyword evidence="2" id="KW-0732">Signal</keyword>
<dbReference type="Proteomes" id="UP001151760">
    <property type="component" value="Unassembled WGS sequence"/>
</dbReference>
<reference evidence="3" key="1">
    <citation type="journal article" date="2022" name="Int. J. Mol. Sci.">
        <title>Draft Genome of Tanacetum Coccineum: Genomic Comparison of Closely Related Tanacetum-Family Plants.</title>
        <authorList>
            <person name="Yamashiro T."/>
            <person name="Shiraishi A."/>
            <person name="Nakayama K."/>
            <person name="Satake H."/>
        </authorList>
    </citation>
    <scope>NUCLEOTIDE SEQUENCE</scope>
</reference>
<name>A0ABQ5FYJ6_9ASTR</name>
<feature type="region of interest" description="Disordered" evidence="1">
    <location>
        <begin position="26"/>
        <end position="118"/>
    </location>
</feature>
<feature type="region of interest" description="Disordered" evidence="1">
    <location>
        <begin position="255"/>
        <end position="277"/>
    </location>
</feature>
<gene>
    <name evidence="3" type="ORF">Tco_1019874</name>
</gene>
<feature type="signal peptide" evidence="2">
    <location>
        <begin position="1"/>
        <end position="24"/>
    </location>
</feature>
<feature type="compositionally biased region" description="Basic and acidic residues" evidence="1">
    <location>
        <begin position="101"/>
        <end position="118"/>
    </location>
</feature>
<feature type="compositionally biased region" description="Polar residues" evidence="1">
    <location>
        <begin position="64"/>
        <end position="78"/>
    </location>
</feature>
<evidence type="ECO:0000313" key="3">
    <source>
        <dbReference type="EMBL" id="GJT68394.1"/>
    </source>
</evidence>
<dbReference type="EMBL" id="BQNB010017895">
    <property type="protein sequence ID" value="GJT68394.1"/>
    <property type="molecule type" value="Genomic_DNA"/>
</dbReference>
<feature type="chain" id="PRO_5046853682" evidence="2">
    <location>
        <begin position="25"/>
        <end position="623"/>
    </location>
</feature>
<accession>A0ABQ5FYJ6</accession>
<organism evidence="3 4">
    <name type="scientific">Tanacetum coccineum</name>
    <dbReference type="NCBI Taxonomy" id="301880"/>
    <lineage>
        <taxon>Eukaryota</taxon>
        <taxon>Viridiplantae</taxon>
        <taxon>Streptophyta</taxon>
        <taxon>Embryophyta</taxon>
        <taxon>Tracheophyta</taxon>
        <taxon>Spermatophyta</taxon>
        <taxon>Magnoliopsida</taxon>
        <taxon>eudicotyledons</taxon>
        <taxon>Gunneridae</taxon>
        <taxon>Pentapetalae</taxon>
        <taxon>asterids</taxon>
        <taxon>campanulids</taxon>
        <taxon>Asterales</taxon>
        <taxon>Asteraceae</taxon>
        <taxon>Asteroideae</taxon>
        <taxon>Anthemideae</taxon>
        <taxon>Anthemidinae</taxon>
        <taxon>Tanacetum</taxon>
    </lineage>
</organism>
<proteinExistence type="predicted"/>
<protein>
    <submittedName>
        <fullName evidence="3">Uncharacterized protein</fullName>
    </submittedName>
</protein>
<feature type="compositionally biased region" description="Basic and acidic residues" evidence="1">
    <location>
        <begin position="255"/>
        <end position="264"/>
    </location>
</feature>